<protein>
    <recommendedName>
        <fullName evidence="2">DUF6671 domain-containing protein</fullName>
    </recommendedName>
</protein>
<feature type="region of interest" description="Disordered" evidence="1">
    <location>
        <begin position="1"/>
        <end position="26"/>
    </location>
</feature>
<evidence type="ECO:0000259" key="2">
    <source>
        <dbReference type="Pfam" id="PF20376"/>
    </source>
</evidence>
<dbReference type="Proteomes" id="UP000287171">
    <property type="component" value="Unassembled WGS sequence"/>
</dbReference>
<evidence type="ECO:0000256" key="1">
    <source>
        <dbReference type="SAM" id="MobiDB-lite"/>
    </source>
</evidence>
<evidence type="ECO:0000313" key="4">
    <source>
        <dbReference type="Proteomes" id="UP000287171"/>
    </source>
</evidence>
<accession>A0A402BEN9</accession>
<dbReference type="RefSeq" id="WP_126630027.1">
    <property type="nucleotide sequence ID" value="NZ_BIFT01000002.1"/>
</dbReference>
<gene>
    <name evidence="3" type="ORF">KDA_53190</name>
</gene>
<dbReference type="Pfam" id="PF20376">
    <property type="entry name" value="DUF6671"/>
    <property type="match status" value="1"/>
</dbReference>
<proteinExistence type="predicted"/>
<dbReference type="OrthoDB" id="9793837at2"/>
<dbReference type="EMBL" id="BIFT01000002">
    <property type="protein sequence ID" value="GCE29835.1"/>
    <property type="molecule type" value="Genomic_DNA"/>
</dbReference>
<organism evidence="3 4">
    <name type="scientific">Dictyobacter alpinus</name>
    <dbReference type="NCBI Taxonomy" id="2014873"/>
    <lineage>
        <taxon>Bacteria</taxon>
        <taxon>Bacillati</taxon>
        <taxon>Chloroflexota</taxon>
        <taxon>Ktedonobacteria</taxon>
        <taxon>Ktedonobacterales</taxon>
        <taxon>Dictyobacteraceae</taxon>
        <taxon>Dictyobacter</taxon>
    </lineage>
</organism>
<dbReference type="InterPro" id="IPR046612">
    <property type="entry name" value="DUF6671"/>
</dbReference>
<comment type="caution">
    <text evidence="3">The sequence shown here is derived from an EMBL/GenBank/DDBJ whole genome shotgun (WGS) entry which is preliminary data.</text>
</comment>
<feature type="domain" description="DUF6671" evidence="2">
    <location>
        <begin position="83"/>
        <end position="302"/>
    </location>
</feature>
<evidence type="ECO:0000313" key="3">
    <source>
        <dbReference type="EMBL" id="GCE29835.1"/>
    </source>
</evidence>
<sequence length="302" mass="32554">MQQAGSARSEKRNAAGSRTTHPYVGRSVSLATKHGKEEQIAPAFSQRLQMRVEVPVGIDTDVLGTFTGEISRTGSPTETAYAKARLGMQLSGSPLGLANEGSFGPHPALPLLLADTELMVFIDDERGIQVQEMLVSEDVVAAQCTARTFAAVETFLARARFPSHALIVRPEGVLQPDLLFKAVIDPQRLQELITLCAAASPVGLAHIESDLRAHMNPTRRRVLSQLAEQLAQRLACLCPHCATPGWGVVDHELGLPCGWCGQPTELLRAVIFGCPACSYREHHGRPDGLQHADAGQCPFCNP</sequence>
<name>A0A402BEN9_9CHLR</name>
<keyword evidence="4" id="KW-1185">Reference proteome</keyword>
<dbReference type="AlphaFoldDB" id="A0A402BEN9"/>
<reference evidence="4" key="1">
    <citation type="submission" date="2018-12" db="EMBL/GenBank/DDBJ databases">
        <title>Tengunoibacter tsumagoiensis gen. nov., sp. nov., Dictyobacter kobayashii sp. nov., D. alpinus sp. nov., and D. joshuensis sp. nov. and description of Dictyobacteraceae fam. nov. within the order Ktedonobacterales isolated from Tengu-no-mugimeshi.</title>
        <authorList>
            <person name="Wang C.M."/>
            <person name="Zheng Y."/>
            <person name="Sakai Y."/>
            <person name="Toyoda A."/>
            <person name="Minakuchi Y."/>
            <person name="Abe K."/>
            <person name="Yokota A."/>
            <person name="Yabe S."/>
        </authorList>
    </citation>
    <scope>NUCLEOTIDE SEQUENCE [LARGE SCALE GENOMIC DNA]</scope>
    <source>
        <strain evidence="4">Uno16</strain>
    </source>
</reference>